<evidence type="ECO:0000259" key="1">
    <source>
        <dbReference type="Pfam" id="PF01170"/>
    </source>
</evidence>
<name>A0A2N1UN70_9BACT</name>
<evidence type="ECO:0000313" key="2">
    <source>
        <dbReference type="EMBL" id="PKL72182.1"/>
    </source>
</evidence>
<organism evidence="2 3">
    <name type="scientific">Candidatus Kuenenbacteria bacterium HGW-Kuenenbacteria-1</name>
    <dbReference type="NCBI Taxonomy" id="2013812"/>
    <lineage>
        <taxon>Bacteria</taxon>
        <taxon>Candidatus Kueneniibacteriota</taxon>
    </lineage>
</organism>
<dbReference type="EMBL" id="PGYQ01000013">
    <property type="protein sequence ID" value="PKL72182.1"/>
    <property type="molecule type" value="Genomic_DNA"/>
</dbReference>
<dbReference type="SUPFAM" id="SSF53335">
    <property type="entry name" value="S-adenosyl-L-methionine-dependent methyltransferases"/>
    <property type="match status" value="1"/>
</dbReference>
<dbReference type="PANTHER" id="PTHR14911:SF13">
    <property type="entry name" value="TRNA (GUANINE(6)-N2)-METHYLTRANSFERASE THUMP3"/>
    <property type="match status" value="1"/>
</dbReference>
<evidence type="ECO:0000313" key="3">
    <source>
        <dbReference type="Proteomes" id="UP000233414"/>
    </source>
</evidence>
<dbReference type="PANTHER" id="PTHR14911">
    <property type="entry name" value="THUMP DOMAIN-CONTAINING"/>
    <property type="match status" value="1"/>
</dbReference>
<dbReference type="InterPro" id="IPR029063">
    <property type="entry name" value="SAM-dependent_MTases_sf"/>
</dbReference>
<proteinExistence type="predicted"/>
<feature type="domain" description="Ribosomal RNA large subunit methyltransferase K/L-like methyltransferase" evidence="1">
    <location>
        <begin position="191"/>
        <end position="343"/>
    </location>
</feature>
<dbReference type="GO" id="GO:0016423">
    <property type="term" value="F:tRNA (guanine) methyltransferase activity"/>
    <property type="evidence" value="ECO:0007669"/>
    <property type="project" value="TreeGrafter"/>
</dbReference>
<dbReference type="InterPro" id="IPR000241">
    <property type="entry name" value="RlmKL-like_Mtase"/>
</dbReference>
<dbReference type="Proteomes" id="UP000233414">
    <property type="component" value="Unassembled WGS sequence"/>
</dbReference>
<protein>
    <recommendedName>
        <fullName evidence="1">Ribosomal RNA large subunit methyltransferase K/L-like methyltransferase domain-containing protein</fullName>
    </recommendedName>
</protein>
<accession>A0A2N1UN70</accession>
<sequence length="409" mass="47559">MQYCFILGHNPTLSIIEILNVFLLFKIDVQIISFSEEVLLLNVANLFPLDNFFSRLGGTIKIGEIKKDYENFDKIDINEILELLNIQKNKKVYFGLSLYNLGTAIPFNIKADIKMLAIKIKRKLQEQGLKARWVISQEKNLSSVVVEKNKLIDQGAEILILIEKNKIYLGKTLIVQEFEKYSQRDFNRPFREIQKGMIPPKLAQIMINLGQIKKDWVVLDPFCGSGTVLQEAILMKYKNIIGSDLDLNSVKITTKNLEWLFEKFKIKSAKCKVEISQCNAMNLSKKIQLNSIDAIISEPYLGPMKNNRNIQKTIQELSELYLKSFEEFKKILKKEGVIVIIFPVFVYFKNELLFLPILEQIKKIGWKIDLELPAELFKKSIIKITPRNSIIYSRLDQRVLREIFIFRKV</sequence>
<dbReference type="Gene3D" id="3.40.50.150">
    <property type="entry name" value="Vaccinia Virus protein VP39"/>
    <property type="match status" value="1"/>
</dbReference>
<dbReference type="CDD" id="cd02440">
    <property type="entry name" value="AdoMet_MTases"/>
    <property type="match status" value="1"/>
</dbReference>
<gene>
    <name evidence="2" type="ORF">CVV26_02630</name>
</gene>
<dbReference type="AlphaFoldDB" id="A0A2N1UN70"/>
<dbReference type="GO" id="GO:0030488">
    <property type="term" value="P:tRNA methylation"/>
    <property type="evidence" value="ECO:0007669"/>
    <property type="project" value="TreeGrafter"/>
</dbReference>
<dbReference type="Pfam" id="PF01170">
    <property type="entry name" value="UPF0020"/>
    <property type="match status" value="1"/>
</dbReference>
<reference evidence="2 3" key="1">
    <citation type="journal article" date="2017" name="ISME J.">
        <title>Potential for microbial H2 and metal transformations associated with novel bacteria and archaea in deep terrestrial subsurface sediments.</title>
        <authorList>
            <person name="Hernsdorf A.W."/>
            <person name="Amano Y."/>
            <person name="Miyakawa K."/>
            <person name="Ise K."/>
            <person name="Suzuki Y."/>
            <person name="Anantharaman K."/>
            <person name="Probst A."/>
            <person name="Burstein D."/>
            <person name="Thomas B.C."/>
            <person name="Banfield J.F."/>
        </authorList>
    </citation>
    <scope>NUCLEOTIDE SEQUENCE [LARGE SCALE GENOMIC DNA]</scope>
    <source>
        <strain evidence="2">HGW-Kuenenbacteria-1</strain>
    </source>
</reference>
<comment type="caution">
    <text evidence="2">The sequence shown here is derived from an EMBL/GenBank/DDBJ whole genome shotgun (WGS) entry which is preliminary data.</text>
</comment>